<dbReference type="InterPro" id="IPR058627">
    <property type="entry name" value="MdtA-like_C"/>
</dbReference>
<evidence type="ECO:0000256" key="2">
    <source>
        <dbReference type="SAM" id="Coils"/>
    </source>
</evidence>
<sequence length="390" mass="43588">MKKFITFSIAAILLASCGSEPTLDDLIADQNTEAIQQRKTQLLNQKKELENKISSIESYLNENTKKKEGVLVSIAAVEDTLYNHYIELQGSVDTKKNITLMAEMQGILTNVYVTEGQKVRKGQRLARIDDGGLAQQIEQMKVQEQLAKTTYERQKRLWDQNIGSEIQFLQAKANYEAQQSSISSMQQRLAKSVITAPFAGTIDEVITEQGSTVSPGMTQLFRIVNLDDMYIEVEVPETYIASVKEGTDVKVEFPVLGESVESEVRQSSSYINPANRSFKIEIPVENKDQNIKPNLTARIKINDYTNESALLLPLAVISENQNGEQYVMVAENLKEGDNGFNTAVAKRRIIQTGKTSNNMVEITEGLEKGEMIIVEGARSVKPDQEIRIKA</sequence>
<keyword evidence="8" id="KW-1185">Reference proteome</keyword>
<dbReference type="NCBIfam" id="TIGR01730">
    <property type="entry name" value="RND_mfp"/>
    <property type="match status" value="1"/>
</dbReference>
<dbReference type="Gene3D" id="2.40.50.100">
    <property type="match status" value="1"/>
</dbReference>
<feature type="domain" description="CzcB-like alpha-helical hairpin" evidence="3">
    <location>
        <begin position="135"/>
        <end position="190"/>
    </location>
</feature>
<dbReference type="RefSeq" id="WP_085767004.1">
    <property type="nucleotide sequence ID" value="NZ_CP019344.1"/>
</dbReference>
<dbReference type="Gene3D" id="1.10.287.470">
    <property type="entry name" value="Helix hairpin bin"/>
    <property type="match status" value="1"/>
</dbReference>
<dbReference type="Gene3D" id="2.40.420.20">
    <property type="match status" value="1"/>
</dbReference>
<dbReference type="InterPro" id="IPR058792">
    <property type="entry name" value="Beta-barrel_RND_2"/>
</dbReference>
<dbReference type="PROSITE" id="PS51257">
    <property type="entry name" value="PROKAR_LIPOPROTEIN"/>
    <property type="match status" value="1"/>
</dbReference>
<dbReference type="Pfam" id="PF25967">
    <property type="entry name" value="RND-MFP_C"/>
    <property type="match status" value="1"/>
</dbReference>
<feature type="domain" description="Multidrug resistance protein MdtA-like C-terminal permuted SH3" evidence="5">
    <location>
        <begin position="309"/>
        <end position="377"/>
    </location>
</feature>
<comment type="similarity">
    <text evidence="1">Belongs to the membrane fusion protein (MFP) (TC 8.A.1) family.</text>
</comment>
<evidence type="ECO:0000259" key="3">
    <source>
        <dbReference type="Pfam" id="PF25893"/>
    </source>
</evidence>
<dbReference type="STRING" id="331648.BST97_09475"/>
<evidence type="ECO:0000259" key="6">
    <source>
        <dbReference type="Pfam" id="PF25973"/>
    </source>
</evidence>
<dbReference type="SUPFAM" id="SSF111369">
    <property type="entry name" value="HlyD-like secretion proteins"/>
    <property type="match status" value="1"/>
</dbReference>
<feature type="domain" description="CzcB-like barrel-sandwich hybrid" evidence="6">
    <location>
        <begin position="100"/>
        <end position="223"/>
    </location>
</feature>
<dbReference type="InterPro" id="IPR058648">
    <property type="entry name" value="HH_CzcB-like"/>
</dbReference>
<keyword evidence="2" id="KW-0175">Coiled coil</keyword>
<evidence type="ECO:0000259" key="5">
    <source>
        <dbReference type="Pfam" id="PF25967"/>
    </source>
</evidence>
<accession>A0A1W6MKV7</accession>
<gene>
    <name evidence="7" type="ORF">BST97_09475</name>
</gene>
<dbReference type="Pfam" id="PF25954">
    <property type="entry name" value="Beta-barrel_RND_2"/>
    <property type="match status" value="1"/>
</dbReference>
<dbReference type="EMBL" id="CP019344">
    <property type="protein sequence ID" value="ARN78202.1"/>
    <property type="molecule type" value="Genomic_DNA"/>
</dbReference>
<evidence type="ECO:0000256" key="1">
    <source>
        <dbReference type="ARBA" id="ARBA00009477"/>
    </source>
</evidence>
<dbReference type="AlphaFoldDB" id="A0A1W6MKV7"/>
<feature type="coiled-coil region" evidence="2">
    <location>
        <begin position="32"/>
        <end position="66"/>
    </location>
</feature>
<dbReference type="InterPro" id="IPR006143">
    <property type="entry name" value="RND_pump_MFP"/>
</dbReference>
<dbReference type="PANTHER" id="PTHR30469">
    <property type="entry name" value="MULTIDRUG RESISTANCE PROTEIN MDTA"/>
    <property type="match status" value="1"/>
</dbReference>
<evidence type="ECO:0000259" key="4">
    <source>
        <dbReference type="Pfam" id="PF25954"/>
    </source>
</evidence>
<dbReference type="GO" id="GO:0015562">
    <property type="term" value="F:efflux transmembrane transporter activity"/>
    <property type="evidence" value="ECO:0007669"/>
    <property type="project" value="TreeGrafter"/>
</dbReference>
<evidence type="ECO:0000313" key="8">
    <source>
        <dbReference type="Proteomes" id="UP000193431"/>
    </source>
</evidence>
<dbReference type="Pfam" id="PF25973">
    <property type="entry name" value="BSH_CzcB"/>
    <property type="match status" value="1"/>
</dbReference>
<dbReference type="Pfam" id="PF25893">
    <property type="entry name" value="HH_CzcB"/>
    <property type="match status" value="1"/>
</dbReference>
<feature type="domain" description="CusB-like beta-barrel" evidence="4">
    <location>
        <begin position="231"/>
        <end position="303"/>
    </location>
</feature>
<dbReference type="Proteomes" id="UP000193431">
    <property type="component" value="Chromosome"/>
</dbReference>
<evidence type="ECO:0000313" key="7">
    <source>
        <dbReference type="EMBL" id="ARN78202.1"/>
    </source>
</evidence>
<dbReference type="GO" id="GO:1990281">
    <property type="term" value="C:efflux pump complex"/>
    <property type="evidence" value="ECO:0007669"/>
    <property type="project" value="TreeGrafter"/>
</dbReference>
<protein>
    <submittedName>
        <fullName evidence="7">Efflux transporter periplasmic adaptor subunit</fullName>
    </submittedName>
</protein>
<proteinExistence type="inferred from homology"/>
<organism evidence="7 8">
    <name type="scientific">Nonlabens spongiae</name>
    <dbReference type="NCBI Taxonomy" id="331648"/>
    <lineage>
        <taxon>Bacteria</taxon>
        <taxon>Pseudomonadati</taxon>
        <taxon>Bacteroidota</taxon>
        <taxon>Flavobacteriia</taxon>
        <taxon>Flavobacteriales</taxon>
        <taxon>Flavobacteriaceae</taxon>
        <taxon>Nonlabens</taxon>
    </lineage>
</organism>
<name>A0A1W6MKV7_9FLAO</name>
<dbReference type="Gene3D" id="2.40.30.170">
    <property type="match status" value="1"/>
</dbReference>
<dbReference type="InterPro" id="IPR058647">
    <property type="entry name" value="BSH_CzcB-like"/>
</dbReference>
<dbReference type="OrthoDB" id="9806939at2"/>
<reference evidence="7 8" key="1">
    <citation type="submission" date="2016-11" db="EMBL/GenBank/DDBJ databases">
        <title>Trade-off between light-utilization and light-protection in marine flavobacteria.</title>
        <authorList>
            <person name="Kumagai Y."/>
        </authorList>
    </citation>
    <scope>NUCLEOTIDE SEQUENCE [LARGE SCALE GENOMIC DNA]</scope>
    <source>
        <strain evidence="7 8">JCM 13191</strain>
    </source>
</reference>